<feature type="region of interest" description="Disordered" evidence="1">
    <location>
        <begin position="128"/>
        <end position="154"/>
    </location>
</feature>
<feature type="non-terminal residue" evidence="2">
    <location>
        <position position="1"/>
    </location>
</feature>
<comment type="caution">
    <text evidence="2">The sequence shown here is derived from an EMBL/GenBank/DDBJ whole genome shotgun (WGS) entry which is preliminary data.</text>
</comment>
<dbReference type="OrthoDB" id="2400269at2759"/>
<dbReference type="EMBL" id="CAJVPZ010032393">
    <property type="protein sequence ID" value="CAG8741800.1"/>
    <property type="molecule type" value="Genomic_DNA"/>
</dbReference>
<dbReference type="AlphaFoldDB" id="A0A9N9NLF3"/>
<protein>
    <submittedName>
        <fullName evidence="2">14748_t:CDS:1</fullName>
    </submittedName>
</protein>
<feature type="non-terminal residue" evidence="2">
    <location>
        <position position="154"/>
    </location>
</feature>
<organism evidence="2 3">
    <name type="scientific">Racocetra fulgida</name>
    <dbReference type="NCBI Taxonomy" id="60492"/>
    <lineage>
        <taxon>Eukaryota</taxon>
        <taxon>Fungi</taxon>
        <taxon>Fungi incertae sedis</taxon>
        <taxon>Mucoromycota</taxon>
        <taxon>Glomeromycotina</taxon>
        <taxon>Glomeromycetes</taxon>
        <taxon>Diversisporales</taxon>
        <taxon>Gigasporaceae</taxon>
        <taxon>Racocetra</taxon>
    </lineage>
</organism>
<dbReference type="Proteomes" id="UP000789396">
    <property type="component" value="Unassembled WGS sequence"/>
</dbReference>
<gene>
    <name evidence="2" type="ORF">RFULGI_LOCUS12926</name>
</gene>
<evidence type="ECO:0000313" key="2">
    <source>
        <dbReference type="EMBL" id="CAG8741800.1"/>
    </source>
</evidence>
<evidence type="ECO:0000256" key="1">
    <source>
        <dbReference type="SAM" id="MobiDB-lite"/>
    </source>
</evidence>
<keyword evidence="3" id="KW-1185">Reference proteome</keyword>
<evidence type="ECO:0000313" key="3">
    <source>
        <dbReference type="Proteomes" id="UP000789396"/>
    </source>
</evidence>
<feature type="compositionally biased region" description="Polar residues" evidence="1">
    <location>
        <begin position="134"/>
        <end position="144"/>
    </location>
</feature>
<sequence length="154" mass="17603">KELRTELQELRRYIRREFPRQLKITNTGVAMYDPCVAHCLCYALGNWFSLNSGNDIENAIKDIAGTHVSNITPDRPDRTIAGISNLQEWTWSTDSEKIGFIAARALPGIGDWKEWSLTNLNNITKSQKIEKPNPISTNHTQPHKSWTMPIIQDQ</sequence>
<reference evidence="2" key="1">
    <citation type="submission" date="2021-06" db="EMBL/GenBank/DDBJ databases">
        <authorList>
            <person name="Kallberg Y."/>
            <person name="Tangrot J."/>
            <person name="Rosling A."/>
        </authorList>
    </citation>
    <scope>NUCLEOTIDE SEQUENCE</scope>
    <source>
        <strain evidence="2">IN212</strain>
    </source>
</reference>
<accession>A0A9N9NLF3</accession>
<name>A0A9N9NLF3_9GLOM</name>
<proteinExistence type="predicted"/>